<dbReference type="Proteomes" id="UP001187531">
    <property type="component" value="Unassembled WGS sequence"/>
</dbReference>
<accession>A0AA88I7E0</accession>
<evidence type="ECO:0000313" key="9">
    <source>
        <dbReference type="Proteomes" id="UP001187531"/>
    </source>
</evidence>
<evidence type="ECO:0000259" key="7">
    <source>
        <dbReference type="PROSITE" id="PS50850"/>
    </source>
</evidence>
<dbReference type="InterPro" id="IPR020846">
    <property type="entry name" value="MFS_dom"/>
</dbReference>
<keyword evidence="4 6" id="KW-1133">Transmembrane helix</keyword>
<dbReference type="PANTHER" id="PTHR23503:SF8">
    <property type="entry name" value="FACILITATED GLUCOSE TRANSPORTER PROTEIN 1"/>
    <property type="match status" value="1"/>
</dbReference>
<evidence type="ECO:0000256" key="5">
    <source>
        <dbReference type="ARBA" id="ARBA00023136"/>
    </source>
</evidence>
<dbReference type="PRINTS" id="PR00171">
    <property type="entry name" value="SUGRTRNSPORT"/>
</dbReference>
<dbReference type="EMBL" id="JAVRJZ010000004">
    <property type="protein sequence ID" value="KAK2723215.1"/>
    <property type="molecule type" value="Genomic_DNA"/>
</dbReference>
<comment type="caution">
    <text evidence="8">The sequence shown here is derived from an EMBL/GenBank/DDBJ whole genome shotgun (WGS) entry which is preliminary data.</text>
</comment>
<name>A0AA88I7E0_ARTSF</name>
<dbReference type="InterPro" id="IPR005828">
    <property type="entry name" value="MFS_sugar_transport-like"/>
</dbReference>
<dbReference type="PROSITE" id="PS50850">
    <property type="entry name" value="MFS"/>
    <property type="match status" value="1"/>
</dbReference>
<sequence length="274" mass="30144">MLCPESPKYILITKGRVKDAEKVLNWLRGTLDVKDEMTEMNAEFESQKATAGTGLREMWTDPSLKSPLIIAVMMQLAQQLSGINDVMFFSTAIFEDAGLSTITSQYATLGMGVMNVLMTFVSMVLIEKAGRKTLQLVGLSGMLFVVILLTVFLAIKDMAPWIPYISIVLVIAFVVAFATGPGSIPWFLVTELFNQSARPLATSISVRVNWTANFFVGIGFLPLAQLLGPCVFVIFAVLLIVFICFTVNRVPETKNKTIEEISAMFKPPSDLPSL</sequence>
<feature type="transmembrane region" description="Helical" evidence="6">
    <location>
        <begin position="161"/>
        <end position="188"/>
    </location>
</feature>
<keyword evidence="9" id="KW-1185">Reference proteome</keyword>
<protein>
    <recommendedName>
        <fullName evidence="7">Major facilitator superfamily (MFS) profile domain-containing protein</fullName>
    </recommendedName>
</protein>
<evidence type="ECO:0000256" key="3">
    <source>
        <dbReference type="ARBA" id="ARBA00022692"/>
    </source>
</evidence>
<evidence type="ECO:0000313" key="8">
    <source>
        <dbReference type="EMBL" id="KAK2723215.1"/>
    </source>
</evidence>
<reference evidence="8" key="1">
    <citation type="submission" date="2023-07" db="EMBL/GenBank/DDBJ databases">
        <title>Chromosome-level genome assembly of Artemia franciscana.</title>
        <authorList>
            <person name="Jo E."/>
        </authorList>
    </citation>
    <scope>NUCLEOTIDE SEQUENCE</scope>
    <source>
        <tissue evidence="8">Whole body</tissue>
    </source>
</reference>
<comment type="subcellular location">
    <subcellularLocation>
        <location evidence="1">Membrane</location>
        <topology evidence="1">Multi-pass membrane protein</topology>
    </subcellularLocation>
</comment>
<dbReference type="AlphaFoldDB" id="A0AA88I7E0"/>
<dbReference type="Pfam" id="PF00083">
    <property type="entry name" value="Sugar_tr"/>
    <property type="match status" value="1"/>
</dbReference>
<evidence type="ECO:0000256" key="4">
    <source>
        <dbReference type="ARBA" id="ARBA00022989"/>
    </source>
</evidence>
<proteinExistence type="predicted"/>
<evidence type="ECO:0000256" key="2">
    <source>
        <dbReference type="ARBA" id="ARBA00022448"/>
    </source>
</evidence>
<dbReference type="InterPro" id="IPR005829">
    <property type="entry name" value="Sugar_transporter_CS"/>
</dbReference>
<dbReference type="GO" id="GO:0015149">
    <property type="term" value="F:hexose transmembrane transporter activity"/>
    <property type="evidence" value="ECO:0007669"/>
    <property type="project" value="TreeGrafter"/>
</dbReference>
<dbReference type="Gene3D" id="1.20.1250.20">
    <property type="entry name" value="MFS general substrate transporter like domains"/>
    <property type="match status" value="1"/>
</dbReference>
<keyword evidence="3 6" id="KW-0812">Transmembrane</keyword>
<feature type="domain" description="Major facilitator superfamily (MFS) profile" evidence="7">
    <location>
        <begin position="1"/>
        <end position="254"/>
    </location>
</feature>
<dbReference type="PANTHER" id="PTHR23503">
    <property type="entry name" value="SOLUTE CARRIER FAMILY 2"/>
    <property type="match status" value="1"/>
</dbReference>
<dbReference type="InterPro" id="IPR045263">
    <property type="entry name" value="GLUT"/>
</dbReference>
<dbReference type="GO" id="GO:0016020">
    <property type="term" value="C:membrane"/>
    <property type="evidence" value="ECO:0007669"/>
    <property type="project" value="UniProtKB-SubCell"/>
</dbReference>
<gene>
    <name evidence="8" type="ORF">QYM36_001779</name>
</gene>
<feature type="transmembrane region" description="Helical" evidence="6">
    <location>
        <begin position="133"/>
        <end position="155"/>
    </location>
</feature>
<feature type="transmembrane region" description="Helical" evidence="6">
    <location>
        <begin position="106"/>
        <end position="126"/>
    </location>
</feature>
<feature type="transmembrane region" description="Helical" evidence="6">
    <location>
        <begin position="200"/>
        <end position="220"/>
    </location>
</feature>
<keyword evidence="2" id="KW-0813">Transport</keyword>
<evidence type="ECO:0000256" key="1">
    <source>
        <dbReference type="ARBA" id="ARBA00004141"/>
    </source>
</evidence>
<dbReference type="InterPro" id="IPR003663">
    <property type="entry name" value="Sugar/inositol_transpt"/>
</dbReference>
<dbReference type="SUPFAM" id="SSF103473">
    <property type="entry name" value="MFS general substrate transporter"/>
    <property type="match status" value="1"/>
</dbReference>
<evidence type="ECO:0000256" key="6">
    <source>
        <dbReference type="SAM" id="Phobius"/>
    </source>
</evidence>
<dbReference type="PROSITE" id="PS00216">
    <property type="entry name" value="SUGAR_TRANSPORT_1"/>
    <property type="match status" value="1"/>
</dbReference>
<feature type="transmembrane region" description="Helical" evidence="6">
    <location>
        <begin position="226"/>
        <end position="247"/>
    </location>
</feature>
<dbReference type="InterPro" id="IPR036259">
    <property type="entry name" value="MFS_trans_sf"/>
</dbReference>
<organism evidence="8 9">
    <name type="scientific">Artemia franciscana</name>
    <name type="common">Brine shrimp</name>
    <name type="synonym">Artemia sanfranciscana</name>
    <dbReference type="NCBI Taxonomy" id="6661"/>
    <lineage>
        <taxon>Eukaryota</taxon>
        <taxon>Metazoa</taxon>
        <taxon>Ecdysozoa</taxon>
        <taxon>Arthropoda</taxon>
        <taxon>Crustacea</taxon>
        <taxon>Branchiopoda</taxon>
        <taxon>Anostraca</taxon>
        <taxon>Artemiidae</taxon>
        <taxon>Artemia</taxon>
    </lineage>
</organism>
<keyword evidence="5 6" id="KW-0472">Membrane</keyword>